<gene>
    <name evidence="2" type="ORF">L0N21_17605</name>
</gene>
<dbReference type="InterPro" id="IPR018711">
    <property type="entry name" value="NAGPA"/>
</dbReference>
<organism evidence="2 3">
    <name type="scientific">Fusicatenibacter saccharivorans</name>
    <dbReference type="NCBI Taxonomy" id="1150298"/>
    <lineage>
        <taxon>Bacteria</taxon>
        <taxon>Bacillati</taxon>
        <taxon>Bacillota</taxon>
        <taxon>Clostridia</taxon>
        <taxon>Lachnospirales</taxon>
        <taxon>Lachnospiraceae</taxon>
        <taxon>Fusicatenibacter</taxon>
    </lineage>
</organism>
<keyword evidence="2" id="KW-0326">Glycosidase</keyword>
<dbReference type="EMBL" id="JAKNFS010000040">
    <property type="protein sequence ID" value="MCG4767299.1"/>
    <property type="molecule type" value="Genomic_DNA"/>
</dbReference>
<feature type="domain" description="Phosphodiester glycosidase" evidence="1">
    <location>
        <begin position="325"/>
        <end position="498"/>
    </location>
</feature>
<name>A0AAE3JUP8_9FIRM</name>
<dbReference type="GO" id="GO:0016798">
    <property type="term" value="F:hydrolase activity, acting on glycosyl bonds"/>
    <property type="evidence" value="ECO:0007669"/>
    <property type="project" value="UniProtKB-KW"/>
</dbReference>
<sequence length="502" mass="54537">MRHKKLIIGTGICLLGIALSAAWFIPCKLEATYAGKTPYQYDAVSAKSFHANTVSLLGRKNPVTDISISPKKLSKSIQRITVTYGDMSVSVPVKAIKADHIAWSYAYGPIYEGDSFHSEDISAKLIYADNTQKELAVSDFELTKTPEILTADDHTVTAKTILGEEQYEIPLNTISKLSMESKELLYEGDYPKSDFSYEVTYSGNEKKELSVDDVEISDTISLAAGNNDISVTYLGKEYTSTITAKQKTAAVVAAETYKAELDNSVSNVTTDSIFVSVQQKYTESGEYFLTHIIVNDPSNQVKGGLSNDSWGSYREYPTTYAGRTGAAVTTNGSYFSYDSGQPVCAGCFIKDGKILKDGVTNGKEICLDNTGKFYTPSAGISASTLLASGVKDIWGTADPLLIQDGQKVDLANQQKINNTYYNRTAIGMVQPGEYYMITAGTAQYKNGLSFAELQSIFANLGCTYARSMDGGGSSSLVVNGKLLNTPAQYDERPVVDFLSFLP</sequence>
<dbReference type="PANTHER" id="PTHR40446">
    <property type="entry name" value="N-ACETYLGLUCOSAMINE-1-PHOSPHODIESTER ALPHA-N-ACETYLGLUCOSAMINIDASE"/>
    <property type="match status" value="1"/>
</dbReference>
<evidence type="ECO:0000313" key="3">
    <source>
        <dbReference type="Proteomes" id="UP001199915"/>
    </source>
</evidence>
<accession>A0AAE3JUP8</accession>
<protein>
    <submittedName>
        <fullName evidence="2">Phosphodiester glycosidase family protein</fullName>
    </submittedName>
</protein>
<evidence type="ECO:0000259" key="1">
    <source>
        <dbReference type="Pfam" id="PF09992"/>
    </source>
</evidence>
<comment type="caution">
    <text evidence="2">The sequence shown here is derived from an EMBL/GenBank/DDBJ whole genome shotgun (WGS) entry which is preliminary data.</text>
</comment>
<keyword evidence="2" id="KW-0378">Hydrolase</keyword>
<dbReference type="Proteomes" id="UP001199915">
    <property type="component" value="Unassembled WGS sequence"/>
</dbReference>
<dbReference type="Pfam" id="PF09992">
    <property type="entry name" value="NAGPA"/>
    <property type="match status" value="1"/>
</dbReference>
<reference evidence="2" key="1">
    <citation type="submission" date="2022-01" db="EMBL/GenBank/DDBJ databases">
        <title>Collection of gut derived symbiotic bacterial strains cultured from healthy donors.</title>
        <authorList>
            <person name="Lin H."/>
            <person name="Kohout C."/>
            <person name="Waligurski E."/>
            <person name="Pamer E.G."/>
        </authorList>
    </citation>
    <scope>NUCLEOTIDE SEQUENCE</scope>
    <source>
        <strain evidence="2">DFI.5.49</strain>
    </source>
</reference>
<dbReference type="RefSeq" id="WP_238033726.1">
    <property type="nucleotide sequence ID" value="NZ_JAKNFS010000040.1"/>
</dbReference>
<dbReference type="PANTHER" id="PTHR40446:SF2">
    <property type="entry name" value="N-ACETYLGLUCOSAMINE-1-PHOSPHODIESTER ALPHA-N-ACETYLGLUCOSAMINIDASE"/>
    <property type="match status" value="1"/>
</dbReference>
<evidence type="ECO:0000313" key="2">
    <source>
        <dbReference type="EMBL" id="MCG4767299.1"/>
    </source>
</evidence>
<proteinExistence type="predicted"/>
<dbReference type="AlphaFoldDB" id="A0AAE3JUP8"/>